<keyword evidence="1" id="KW-0472">Membrane</keyword>
<dbReference type="AlphaFoldDB" id="A0A163AFW1"/>
<feature type="transmembrane region" description="Helical" evidence="1">
    <location>
        <begin position="50"/>
        <end position="67"/>
    </location>
</feature>
<name>A0A163AFW1_9FLAO</name>
<proteinExistence type="predicted"/>
<reference evidence="2 3" key="1">
    <citation type="submission" date="2016-01" db="EMBL/GenBank/DDBJ databases">
        <title>The draft genome sequence of Aquimarina sp. RZW4-3-2.</title>
        <authorList>
            <person name="Wang Y."/>
        </authorList>
    </citation>
    <scope>NUCLEOTIDE SEQUENCE [LARGE SCALE GENOMIC DNA]</scope>
    <source>
        <strain evidence="2 3">RZW4-3-2</strain>
    </source>
</reference>
<organism evidence="2 3">
    <name type="scientific">Aquimarina aggregata</name>
    <dbReference type="NCBI Taxonomy" id="1642818"/>
    <lineage>
        <taxon>Bacteria</taxon>
        <taxon>Pseudomonadati</taxon>
        <taxon>Bacteroidota</taxon>
        <taxon>Flavobacteriia</taxon>
        <taxon>Flavobacteriales</taxon>
        <taxon>Flavobacteriaceae</taxon>
        <taxon>Aquimarina</taxon>
    </lineage>
</organism>
<sequence>MKLYYTLLFRRINRHLKELGIEPIIAYVAIPCFMYWGSSSFFEKVMYANYLYPLLVVFFVATISFSKHDDFLKQQFSNLIYRGINVLNNVFLVLPFLFFLVYKQLYAESILVLLLGVILSFLKKLSKVNFVLPTPFYRWPHEFIVGFRKTFWVFLLSYGVSVISILVDNFNLGVFGIVSIFFICSLYYSNLEPQFYIWVHAMTPEEFLKNKITIAIRYSILLTIPIVSILAIFYFDQIYIALMFEVLGVLYVVMYILMKYAFNSLGNAMFQGIIGVLCLFFPPAMFLLIPYFYYKAKSNLTTLLK</sequence>
<dbReference type="STRING" id="1642818.AWE51_06095"/>
<evidence type="ECO:0000313" key="3">
    <source>
        <dbReference type="Proteomes" id="UP000076715"/>
    </source>
</evidence>
<feature type="transmembrane region" description="Helical" evidence="1">
    <location>
        <begin position="20"/>
        <end position="38"/>
    </location>
</feature>
<feature type="transmembrane region" description="Helical" evidence="1">
    <location>
        <begin position="172"/>
        <end position="191"/>
    </location>
</feature>
<feature type="transmembrane region" description="Helical" evidence="1">
    <location>
        <begin position="143"/>
        <end position="166"/>
    </location>
</feature>
<feature type="transmembrane region" description="Helical" evidence="1">
    <location>
        <begin position="79"/>
        <end position="99"/>
    </location>
</feature>
<evidence type="ECO:0000256" key="1">
    <source>
        <dbReference type="SAM" id="Phobius"/>
    </source>
</evidence>
<gene>
    <name evidence="2" type="ORF">AWE51_06095</name>
</gene>
<accession>A0A163AFW1</accession>
<comment type="caution">
    <text evidence="2">The sequence shown here is derived from an EMBL/GenBank/DDBJ whole genome shotgun (WGS) entry which is preliminary data.</text>
</comment>
<keyword evidence="1" id="KW-1133">Transmembrane helix</keyword>
<dbReference type="EMBL" id="LQRT01000013">
    <property type="protein sequence ID" value="KZS40520.1"/>
    <property type="molecule type" value="Genomic_DNA"/>
</dbReference>
<dbReference type="OrthoDB" id="793362at2"/>
<dbReference type="RefSeq" id="WP_066314111.1">
    <property type="nucleotide sequence ID" value="NZ_LQRT01000013.1"/>
</dbReference>
<protein>
    <submittedName>
        <fullName evidence="2">Uncharacterized protein</fullName>
    </submittedName>
</protein>
<evidence type="ECO:0000313" key="2">
    <source>
        <dbReference type="EMBL" id="KZS40520.1"/>
    </source>
</evidence>
<feature type="transmembrane region" description="Helical" evidence="1">
    <location>
        <begin position="238"/>
        <end position="258"/>
    </location>
</feature>
<dbReference type="Proteomes" id="UP000076715">
    <property type="component" value="Unassembled WGS sequence"/>
</dbReference>
<keyword evidence="1" id="KW-0812">Transmembrane</keyword>
<feature type="transmembrane region" description="Helical" evidence="1">
    <location>
        <begin position="270"/>
        <end position="294"/>
    </location>
</feature>
<keyword evidence="3" id="KW-1185">Reference proteome</keyword>
<feature type="transmembrane region" description="Helical" evidence="1">
    <location>
        <begin position="212"/>
        <end position="232"/>
    </location>
</feature>
<feature type="transmembrane region" description="Helical" evidence="1">
    <location>
        <begin position="105"/>
        <end position="122"/>
    </location>
</feature>